<name>A0ACA9M0U5_9GLOM</name>
<reference evidence="1" key="1">
    <citation type="submission" date="2021-06" db="EMBL/GenBank/DDBJ databases">
        <authorList>
            <person name="Kallberg Y."/>
            <person name="Tangrot J."/>
            <person name="Rosling A."/>
        </authorList>
    </citation>
    <scope>NUCLEOTIDE SEQUENCE</scope>
    <source>
        <strain evidence="1">AU212A</strain>
    </source>
</reference>
<dbReference type="Proteomes" id="UP000789860">
    <property type="component" value="Unassembled WGS sequence"/>
</dbReference>
<proteinExistence type="predicted"/>
<comment type="caution">
    <text evidence="1">The sequence shown here is derived from an EMBL/GenBank/DDBJ whole genome shotgun (WGS) entry which is preliminary data.</text>
</comment>
<gene>
    <name evidence="1" type="ORF">SCALOS_LOCUS5557</name>
</gene>
<keyword evidence="2" id="KW-1185">Reference proteome</keyword>
<sequence>VNVTVEQKVALAKEAARLKELVSNLKIQRDDILKKNEELEKIAEGLAEKIKEAAKEAMKQLNIDENLMKEIEEKIDTEAQRIIEALPAKNEDKTVDIEAALVATRQNMKIDQASKDNIIKKIKEKADDIIGKMPAENDDNNPNIQSEFDEIQGIIETEIVSSDNDKYLAFLYNLMIKTEIFFKNTKIIRSSEYAEIEKIINDAIYSNREILQLLRVSKKIYFEFVDDYGKVDKYLQGLIDLREEVNKHKFLVVLHKTQLFNLIDNKIKELRMEEDEEI</sequence>
<evidence type="ECO:0000313" key="1">
    <source>
        <dbReference type="EMBL" id="CAG8562450.1"/>
    </source>
</evidence>
<feature type="non-terminal residue" evidence="1">
    <location>
        <position position="1"/>
    </location>
</feature>
<organism evidence="1 2">
    <name type="scientific">Scutellospora calospora</name>
    <dbReference type="NCBI Taxonomy" id="85575"/>
    <lineage>
        <taxon>Eukaryota</taxon>
        <taxon>Fungi</taxon>
        <taxon>Fungi incertae sedis</taxon>
        <taxon>Mucoromycota</taxon>
        <taxon>Glomeromycotina</taxon>
        <taxon>Glomeromycetes</taxon>
        <taxon>Diversisporales</taxon>
        <taxon>Gigasporaceae</taxon>
        <taxon>Scutellospora</taxon>
    </lineage>
</organism>
<accession>A0ACA9M0U5</accession>
<evidence type="ECO:0000313" key="2">
    <source>
        <dbReference type="Proteomes" id="UP000789860"/>
    </source>
</evidence>
<protein>
    <submittedName>
        <fullName evidence="1">8381_t:CDS:1</fullName>
    </submittedName>
</protein>
<dbReference type="EMBL" id="CAJVPM010009248">
    <property type="protein sequence ID" value="CAG8562450.1"/>
    <property type="molecule type" value="Genomic_DNA"/>
</dbReference>